<dbReference type="Proteomes" id="UP001501196">
    <property type="component" value="Unassembled WGS sequence"/>
</dbReference>
<dbReference type="SUPFAM" id="SSF54909">
    <property type="entry name" value="Dimeric alpha+beta barrel"/>
    <property type="match status" value="1"/>
</dbReference>
<reference evidence="1 2" key="1">
    <citation type="journal article" date="2019" name="Int. J. Syst. Evol. Microbiol.">
        <title>The Global Catalogue of Microorganisms (GCM) 10K type strain sequencing project: providing services to taxonomists for standard genome sequencing and annotation.</title>
        <authorList>
            <consortium name="The Broad Institute Genomics Platform"/>
            <consortium name="The Broad Institute Genome Sequencing Center for Infectious Disease"/>
            <person name="Wu L."/>
            <person name="Ma J."/>
        </authorList>
    </citation>
    <scope>NUCLEOTIDE SEQUENCE [LARGE SCALE GENOMIC DNA]</scope>
    <source>
        <strain evidence="1 2">JCM 15672</strain>
    </source>
</reference>
<comment type="caution">
    <text evidence="1">The sequence shown here is derived from an EMBL/GenBank/DDBJ whole genome shotgun (WGS) entry which is preliminary data.</text>
</comment>
<keyword evidence="2" id="KW-1185">Reference proteome</keyword>
<protein>
    <submittedName>
        <fullName evidence="1">Antibiotic biosynthesis monooxygenase</fullName>
    </submittedName>
</protein>
<dbReference type="GO" id="GO:0004497">
    <property type="term" value="F:monooxygenase activity"/>
    <property type="evidence" value="ECO:0007669"/>
    <property type="project" value="UniProtKB-KW"/>
</dbReference>
<proteinExistence type="predicted"/>
<dbReference type="InterPro" id="IPR011008">
    <property type="entry name" value="Dimeric_a/b-barrel"/>
</dbReference>
<evidence type="ECO:0000313" key="2">
    <source>
        <dbReference type="Proteomes" id="UP001501196"/>
    </source>
</evidence>
<sequence>MASQLAIVRMWRGSVRSEDTDEYVAYIERTGMKEYRETPGNLDAWMLTRDLGDGTTEIVTVSRWQSLEAIRGFAGADIEAAVYYPEDDRFLVERDDMVRHWTQVS</sequence>
<dbReference type="RefSeq" id="WP_344369669.1">
    <property type="nucleotide sequence ID" value="NZ_BAAAPW010000001.1"/>
</dbReference>
<gene>
    <name evidence="1" type="ORF">GCM10009819_08280</name>
</gene>
<evidence type="ECO:0000313" key="1">
    <source>
        <dbReference type="EMBL" id="GAA2027251.1"/>
    </source>
</evidence>
<name>A0ABN2U2U6_9MICO</name>
<organism evidence="1 2">
    <name type="scientific">Agromyces tropicus</name>
    <dbReference type="NCBI Taxonomy" id="555371"/>
    <lineage>
        <taxon>Bacteria</taxon>
        <taxon>Bacillati</taxon>
        <taxon>Actinomycetota</taxon>
        <taxon>Actinomycetes</taxon>
        <taxon>Micrococcales</taxon>
        <taxon>Microbacteriaceae</taxon>
        <taxon>Agromyces</taxon>
    </lineage>
</organism>
<accession>A0ABN2U2U6</accession>
<dbReference type="EMBL" id="BAAAPW010000001">
    <property type="protein sequence ID" value="GAA2027251.1"/>
    <property type="molecule type" value="Genomic_DNA"/>
</dbReference>
<keyword evidence="1" id="KW-0560">Oxidoreductase</keyword>
<keyword evidence="1" id="KW-0503">Monooxygenase</keyword>